<evidence type="ECO:0000259" key="1">
    <source>
        <dbReference type="PROSITE" id="PS50404"/>
    </source>
</evidence>
<dbReference type="AlphaFoldDB" id="A0A1Y2CQF4"/>
<dbReference type="InterPro" id="IPR004046">
    <property type="entry name" value="GST_C"/>
</dbReference>
<evidence type="ECO:0000313" key="3">
    <source>
        <dbReference type="EMBL" id="ORY49260.1"/>
    </source>
</evidence>
<dbReference type="Gene3D" id="1.20.1050.10">
    <property type="match status" value="1"/>
</dbReference>
<gene>
    <name evidence="3" type="ORF">LY90DRAFT_508740</name>
</gene>
<dbReference type="GO" id="GO:0006749">
    <property type="term" value="P:glutathione metabolic process"/>
    <property type="evidence" value="ECO:0007669"/>
    <property type="project" value="TreeGrafter"/>
</dbReference>
<name>A0A1Y2CQF4_9FUNG</name>
<dbReference type="InterPro" id="IPR036282">
    <property type="entry name" value="Glutathione-S-Trfase_C_sf"/>
</dbReference>
<dbReference type="PROSITE" id="PS50405">
    <property type="entry name" value="GST_CTER"/>
    <property type="match status" value="1"/>
</dbReference>
<keyword evidence="4" id="KW-1185">Reference proteome</keyword>
<dbReference type="Pfam" id="PF14497">
    <property type="entry name" value="GST_C_3"/>
    <property type="match status" value="1"/>
</dbReference>
<dbReference type="Gene3D" id="3.40.30.10">
    <property type="entry name" value="Glutaredoxin"/>
    <property type="match status" value="1"/>
</dbReference>
<dbReference type="InterPro" id="IPR010987">
    <property type="entry name" value="Glutathione-S-Trfase_C-like"/>
</dbReference>
<dbReference type="SUPFAM" id="SSF52833">
    <property type="entry name" value="Thioredoxin-like"/>
    <property type="match status" value="1"/>
</dbReference>
<dbReference type="Pfam" id="PF02798">
    <property type="entry name" value="GST_N"/>
    <property type="match status" value="1"/>
</dbReference>
<feature type="domain" description="GST C-terminal" evidence="2">
    <location>
        <begin position="88"/>
        <end position="216"/>
    </location>
</feature>
<protein>
    <recommendedName>
        <fullName evidence="5">Glutathione S-transferase</fullName>
    </recommendedName>
</protein>
<dbReference type="EMBL" id="MCOG01000100">
    <property type="protein sequence ID" value="ORY49260.1"/>
    <property type="molecule type" value="Genomic_DNA"/>
</dbReference>
<sequence length="216" mass="25139">MDSKYEVYYYPFQSRGEYVRLLLTAAKAQWENRTVDDWKKEKYTTEGLLFKQIPMLIEHTSSGKEFRLVQVGAIVRYIANTFGLVTDCPCKNALLDSYYVGLYKIINTIIDTIFTTKENLTEALRKLSKSEWMTKNLSYQEGILERNKSNGHYLGTKLTYVDIIAYGFVDAFLNYEGLEGLFSEERTPNLLKVYHTISKNPEINAYLKSEKRLARK</sequence>
<dbReference type="OrthoDB" id="414243at2759"/>
<evidence type="ECO:0000259" key="2">
    <source>
        <dbReference type="PROSITE" id="PS50405"/>
    </source>
</evidence>
<dbReference type="PANTHER" id="PTHR11571">
    <property type="entry name" value="GLUTATHIONE S-TRANSFERASE"/>
    <property type="match status" value="1"/>
</dbReference>
<dbReference type="InterPro" id="IPR050213">
    <property type="entry name" value="GST_superfamily"/>
</dbReference>
<reference evidence="3 4" key="1">
    <citation type="submission" date="2016-08" db="EMBL/GenBank/DDBJ databases">
        <title>A Parts List for Fungal Cellulosomes Revealed by Comparative Genomics.</title>
        <authorList>
            <consortium name="DOE Joint Genome Institute"/>
            <person name="Haitjema C.H."/>
            <person name="Gilmore S.P."/>
            <person name="Henske J.K."/>
            <person name="Solomon K.V."/>
            <person name="De Groot R."/>
            <person name="Kuo A."/>
            <person name="Mondo S.J."/>
            <person name="Salamov A.A."/>
            <person name="Labutti K."/>
            <person name="Zhao Z."/>
            <person name="Chiniquy J."/>
            <person name="Barry K."/>
            <person name="Brewer H.M."/>
            <person name="Purvine S.O."/>
            <person name="Wright A.T."/>
            <person name="Boxma B."/>
            <person name="Van Alen T."/>
            <person name="Hackstein J.H."/>
            <person name="Baker S.E."/>
            <person name="Grigoriev I.V."/>
            <person name="O'Malley M.A."/>
        </authorList>
    </citation>
    <scope>NUCLEOTIDE SEQUENCE [LARGE SCALE GENOMIC DNA]</scope>
    <source>
        <strain evidence="3 4">G1</strain>
    </source>
</reference>
<feature type="domain" description="GST N-terminal" evidence="1">
    <location>
        <begin position="3"/>
        <end position="86"/>
    </location>
</feature>
<evidence type="ECO:0000313" key="4">
    <source>
        <dbReference type="Proteomes" id="UP000193920"/>
    </source>
</evidence>
<dbReference type="SFLD" id="SFLDS00019">
    <property type="entry name" value="Glutathione_Transferase_(cytos"/>
    <property type="match status" value="1"/>
</dbReference>
<evidence type="ECO:0008006" key="5">
    <source>
        <dbReference type="Google" id="ProtNLM"/>
    </source>
</evidence>
<dbReference type="InterPro" id="IPR040079">
    <property type="entry name" value="Glutathione_S-Trfase"/>
</dbReference>
<accession>A0A1Y2CQF4</accession>
<dbReference type="STRING" id="1754190.A0A1Y2CQF4"/>
<dbReference type="InterPro" id="IPR004045">
    <property type="entry name" value="Glutathione_S-Trfase_N"/>
</dbReference>
<dbReference type="GO" id="GO:0004364">
    <property type="term" value="F:glutathione transferase activity"/>
    <property type="evidence" value="ECO:0007669"/>
    <property type="project" value="TreeGrafter"/>
</dbReference>
<dbReference type="PROSITE" id="PS50404">
    <property type="entry name" value="GST_NTER"/>
    <property type="match status" value="1"/>
</dbReference>
<organism evidence="3 4">
    <name type="scientific">Neocallimastix californiae</name>
    <dbReference type="NCBI Taxonomy" id="1754190"/>
    <lineage>
        <taxon>Eukaryota</taxon>
        <taxon>Fungi</taxon>
        <taxon>Fungi incertae sedis</taxon>
        <taxon>Chytridiomycota</taxon>
        <taxon>Chytridiomycota incertae sedis</taxon>
        <taxon>Neocallimastigomycetes</taxon>
        <taxon>Neocallimastigales</taxon>
        <taxon>Neocallimastigaceae</taxon>
        <taxon>Neocallimastix</taxon>
    </lineage>
</organism>
<dbReference type="SUPFAM" id="SSF47616">
    <property type="entry name" value="GST C-terminal domain-like"/>
    <property type="match status" value="1"/>
</dbReference>
<proteinExistence type="predicted"/>
<dbReference type="InterPro" id="IPR036249">
    <property type="entry name" value="Thioredoxin-like_sf"/>
</dbReference>
<dbReference type="Proteomes" id="UP000193920">
    <property type="component" value="Unassembled WGS sequence"/>
</dbReference>
<comment type="caution">
    <text evidence="3">The sequence shown here is derived from an EMBL/GenBank/DDBJ whole genome shotgun (WGS) entry which is preliminary data.</text>
</comment>